<name>A0A914RKV7_PAREQ</name>
<evidence type="ECO:0000313" key="1">
    <source>
        <dbReference type="Proteomes" id="UP000887564"/>
    </source>
</evidence>
<organism evidence="1 2">
    <name type="scientific">Parascaris equorum</name>
    <name type="common">Equine roundworm</name>
    <dbReference type="NCBI Taxonomy" id="6256"/>
    <lineage>
        <taxon>Eukaryota</taxon>
        <taxon>Metazoa</taxon>
        <taxon>Ecdysozoa</taxon>
        <taxon>Nematoda</taxon>
        <taxon>Chromadorea</taxon>
        <taxon>Rhabditida</taxon>
        <taxon>Spirurina</taxon>
        <taxon>Ascaridomorpha</taxon>
        <taxon>Ascaridoidea</taxon>
        <taxon>Ascarididae</taxon>
        <taxon>Parascaris</taxon>
    </lineage>
</organism>
<dbReference type="Proteomes" id="UP000887564">
    <property type="component" value="Unplaced"/>
</dbReference>
<dbReference type="AlphaFoldDB" id="A0A914RKV7"/>
<evidence type="ECO:0000313" key="2">
    <source>
        <dbReference type="WBParaSite" id="PEQ_0000692601-mRNA-1"/>
    </source>
</evidence>
<sequence length="61" mass="7428">MRRHGKWKRSILSCSFKRQWRKSTSSLFHLRYSCSCVEALQRVIFMRNVERFNFSDKVVSI</sequence>
<proteinExistence type="predicted"/>
<protein>
    <submittedName>
        <fullName evidence="2">Uncharacterized protein</fullName>
    </submittedName>
</protein>
<reference evidence="2" key="1">
    <citation type="submission" date="2022-11" db="UniProtKB">
        <authorList>
            <consortium name="WormBaseParasite"/>
        </authorList>
    </citation>
    <scope>IDENTIFICATION</scope>
</reference>
<keyword evidence="1" id="KW-1185">Reference proteome</keyword>
<dbReference type="WBParaSite" id="PEQ_0000692601-mRNA-1">
    <property type="protein sequence ID" value="PEQ_0000692601-mRNA-1"/>
    <property type="gene ID" value="PEQ_0000692601"/>
</dbReference>
<accession>A0A914RKV7</accession>